<dbReference type="PANTHER" id="PTHR30270">
    <property type="entry name" value="THIAMINE-MONOPHOSPHATE KINASE"/>
    <property type="match status" value="1"/>
</dbReference>
<proteinExistence type="predicted"/>
<evidence type="ECO:0000313" key="3">
    <source>
        <dbReference type="EMBL" id="BDC00244.1"/>
    </source>
</evidence>
<dbReference type="InterPro" id="IPR016188">
    <property type="entry name" value="PurM-like_N"/>
</dbReference>
<accession>A0AAQ4CWR2</accession>
<dbReference type="PANTHER" id="PTHR30270:SF2">
    <property type="entry name" value="HYDROGENASE EXPRESSION_FORMATION PROTEIN"/>
    <property type="match status" value="1"/>
</dbReference>
<dbReference type="EMBL" id="AP025226">
    <property type="protein sequence ID" value="BDC00244.1"/>
    <property type="molecule type" value="Genomic_DNA"/>
</dbReference>
<name>A0AAQ4CWR2_9CREN</name>
<dbReference type="RefSeq" id="WP_229570982.1">
    <property type="nucleotide sequence ID" value="NZ_AP025226.1"/>
</dbReference>
<sequence>MDLEGIIRKLYPNIAKAREKIIDEIKFYKGDKYNVEEIADIIIKEIINSIKADEIYTFPKTGISAGEAGLGSRGIGDHIIHSKLFELTGKSIDEFDDAGIKNNIVVSIDGIHSRLSYFPFLAGFYASKATLRDIMVKGAEPLGLIVDIHLSDDSDLGMLVDFEAGVATISNVLNIPILAGSTLRIGGDLVLGERISGAVGSVGLLRGRDFSRRRIKKGMKIVMTEGNGGGTIATTAIYNGIPDVVGETLKIKDLITCKIVRDYLYNYIYSMTDVTNGGIRGDATEISKITNLSLIIDEDKFISLINSKVRKMLEDLNIDPFGISIDSILIFTDNEDLVKRKLKEFGIESDIIGYVDEYKNYPLLTYNGKELKPQFRESPYTPIKKYIGNYSPYTVEEISKRLDNAILEAKKKMNEVLKNLKTSFT</sequence>
<dbReference type="InterPro" id="IPR010918">
    <property type="entry name" value="PurM-like_C_dom"/>
</dbReference>
<dbReference type="InterPro" id="IPR036921">
    <property type="entry name" value="PurM-like_N_sf"/>
</dbReference>
<dbReference type="GeneID" id="68867987"/>
<dbReference type="SUPFAM" id="SSF56042">
    <property type="entry name" value="PurM C-terminal domain-like"/>
    <property type="match status" value="1"/>
</dbReference>
<dbReference type="Gene3D" id="3.90.650.10">
    <property type="entry name" value="PurM-like C-terminal domain"/>
    <property type="match status" value="1"/>
</dbReference>
<evidence type="ECO:0000259" key="1">
    <source>
        <dbReference type="Pfam" id="PF00586"/>
    </source>
</evidence>
<dbReference type="Pfam" id="PF00586">
    <property type="entry name" value="AIRS"/>
    <property type="match status" value="1"/>
</dbReference>
<evidence type="ECO:0000259" key="2">
    <source>
        <dbReference type="Pfam" id="PF02769"/>
    </source>
</evidence>
<dbReference type="CDD" id="cd02691">
    <property type="entry name" value="PurM-like2"/>
    <property type="match status" value="1"/>
</dbReference>
<dbReference type="Gene3D" id="3.30.1330.10">
    <property type="entry name" value="PurM-like, N-terminal domain"/>
    <property type="match status" value="1"/>
</dbReference>
<dbReference type="PIRSF" id="PIRSF006346">
    <property type="entry name" value="Ni_metllenz_mat"/>
    <property type="match status" value="1"/>
</dbReference>
<dbReference type="SUPFAM" id="SSF55326">
    <property type="entry name" value="PurM N-terminal domain-like"/>
    <property type="match status" value="1"/>
</dbReference>
<dbReference type="InterPro" id="IPR006283">
    <property type="entry name" value="ThiL-like"/>
</dbReference>
<dbReference type="Proteomes" id="UP001319921">
    <property type="component" value="Chromosome"/>
</dbReference>
<evidence type="ECO:0000313" key="4">
    <source>
        <dbReference type="Proteomes" id="UP001319921"/>
    </source>
</evidence>
<dbReference type="GO" id="GO:0009228">
    <property type="term" value="P:thiamine biosynthetic process"/>
    <property type="evidence" value="ECO:0007669"/>
    <property type="project" value="InterPro"/>
</dbReference>
<protein>
    <submittedName>
        <fullName evidence="3">AIR synthase</fullName>
    </submittedName>
</protein>
<gene>
    <name evidence="3" type="ORF">SACC_32600</name>
</gene>
<dbReference type="InterPro" id="IPR009186">
    <property type="entry name" value="Ni_metllenz_mat"/>
</dbReference>
<feature type="domain" description="PurM-like N-terminal" evidence="1">
    <location>
        <begin position="97"/>
        <end position="184"/>
    </location>
</feature>
<dbReference type="Pfam" id="PF02769">
    <property type="entry name" value="AIRS_C"/>
    <property type="match status" value="1"/>
</dbReference>
<dbReference type="AlphaFoldDB" id="A0AAQ4CWR2"/>
<feature type="domain" description="PurM-like C-terminal" evidence="2">
    <location>
        <begin position="216"/>
        <end position="357"/>
    </location>
</feature>
<dbReference type="InterPro" id="IPR036676">
    <property type="entry name" value="PurM-like_C_sf"/>
</dbReference>
<keyword evidence="4" id="KW-1185">Reference proteome</keyword>
<dbReference type="GO" id="GO:0009030">
    <property type="term" value="F:thiamine-phosphate kinase activity"/>
    <property type="evidence" value="ECO:0007669"/>
    <property type="project" value="InterPro"/>
</dbReference>
<reference evidence="3 4" key="1">
    <citation type="journal article" date="2022" name="Microbiol. Resour. Announc.">
        <title>Complete Genome Sequence of the Hyperthermophilic and Acidophilic Archaeon Saccharolobus caldissimus Strain HS-3T.</title>
        <authorList>
            <person name="Sakai H.D."/>
            <person name="Kurosawa N."/>
        </authorList>
    </citation>
    <scope>NUCLEOTIDE SEQUENCE [LARGE SCALE GENOMIC DNA]</scope>
    <source>
        <strain evidence="3 4">JCM32116</strain>
    </source>
</reference>
<organism evidence="3 4">
    <name type="scientific">Saccharolobus caldissimus</name>
    <dbReference type="NCBI Taxonomy" id="1702097"/>
    <lineage>
        <taxon>Archaea</taxon>
        <taxon>Thermoproteota</taxon>
        <taxon>Thermoprotei</taxon>
        <taxon>Sulfolobales</taxon>
        <taxon>Sulfolobaceae</taxon>
        <taxon>Saccharolobus</taxon>
    </lineage>
</organism>
<dbReference type="KEGG" id="scas:SACC_32600"/>